<evidence type="ECO:0000256" key="4">
    <source>
        <dbReference type="ARBA" id="ARBA00023125"/>
    </source>
</evidence>
<dbReference type="InterPro" id="IPR012416">
    <property type="entry name" value="CBP60"/>
</dbReference>
<evidence type="ECO:0000256" key="5">
    <source>
        <dbReference type="ARBA" id="ARBA00023159"/>
    </source>
</evidence>
<evidence type="ECO:0000259" key="9">
    <source>
        <dbReference type="Pfam" id="PF07887"/>
    </source>
</evidence>
<keyword evidence="13" id="KW-1185">Reference proteome</keyword>
<evidence type="ECO:0000256" key="3">
    <source>
        <dbReference type="ARBA" id="ARBA00023015"/>
    </source>
</evidence>
<proteinExistence type="inferred from homology"/>
<dbReference type="GO" id="GO:0043565">
    <property type="term" value="F:sequence-specific DNA binding"/>
    <property type="evidence" value="ECO:0007669"/>
    <property type="project" value="TreeGrafter"/>
</dbReference>
<name>A0AAV5CBQ6_ELECO</name>
<dbReference type="Proteomes" id="UP001054889">
    <property type="component" value="Unassembled WGS sequence"/>
</dbReference>
<feature type="domain" description="Calmodulin binding protein C-terminal" evidence="11">
    <location>
        <begin position="331"/>
        <end position="390"/>
    </location>
</feature>
<evidence type="ECO:0000256" key="6">
    <source>
        <dbReference type="ARBA" id="ARBA00023163"/>
    </source>
</evidence>
<dbReference type="PANTHER" id="PTHR31713">
    <property type="entry name" value="OS02G0177800 PROTEIN"/>
    <property type="match status" value="1"/>
</dbReference>
<evidence type="ECO:0000256" key="8">
    <source>
        <dbReference type="SAM" id="MobiDB-lite"/>
    </source>
</evidence>
<keyword evidence="3" id="KW-0805">Transcription regulation</keyword>
<organism evidence="12 13">
    <name type="scientific">Eleusine coracana subsp. coracana</name>
    <dbReference type="NCBI Taxonomy" id="191504"/>
    <lineage>
        <taxon>Eukaryota</taxon>
        <taxon>Viridiplantae</taxon>
        <taxon>Streptophyta</taxon>
        <taxon>Embryophyta</taxon>
        <taxon>Tracheophyta</taxon>
        <taxon>Spermatophyta</taxon>
        <taxon>Magnoliopsida</taxon>
        <taxon>Liliopsida</taxon>
        <taxon>Poales</taxon>
        <taxon>Poaceae</taxon>
        <taxon>PACMAD clade</taxon>
        <taxon>Chloridoideae</taxon>
        <taxon>Cynodonteae</taxon>
        <taxon>Eleusininae</taxon>
        <taxon>Eleusine</taxon>
    </lineage>
</organism>
<dbReference type="PANTHER" id="PTHR31713:SF98">
    <property type="entry name" value="CALMODULIN-BINDING PROTEIN 60 G"/>
    <property type="match status" value="1"/>
</dbReference>
<evidence type="ECO:0000313" key="12">
    <source>
        <dbReference type="EMBL" id="GJM95488.1"/>
    </source>
</evidence>
<keyword evidence="7" id="KW-0539">Nucleus</keyword>
<feature type="domain" description="Calmodulin binding protein-like N-terminal" evidence="9">
    <location>
        <begin position="101"/>
        <end position="247"/>
    </location>
</feature>
<evidence type="ECO:0000256" key="7">
    <source>
        <dbReference type="ARBA" id="ARBA00023242"/>
    </source>
</evidence>
<reference evidence="12" key="2">
    <citation type="submission" date="2021-12" db="EMBL/GenBank/DDBJ databases">
        <title>Resequencing data analysis of finger millet.</title>
        <authorList>
            <person name="Hatakeyama M."/>
            <person name="Aluri S."/>
            <person name="Balachadran M.T."/>
            <person name="Sivarajan S.R."/>
            <person name="Poveda L."/>
            <person name="Shimizu-Inatsugi R."/>
            <person name="Schlapbach R."/>
            <person name="Sreeman S.M."/>
            <person name="Shimizu K.K."/>
        </authorList>
    </citation>
    <scope>NUCLEOTIDE SEQUENCE</scope>
</reference>
<evidence type="ECO:0000259" key="10">
    <source>
        <dbReference type="Pfam" id="PF20451"/>
    </source>
</evidence>
<accession>A0AAV5CBQ6</accession>
<evidence type="ECO:0008006" key="14">
    <source>
        <dbReference type="Google" id="ProtNLM"/>
    </source>
</evidence>
<dbReference type="InterPro" id="IPR046829">
    <property type="entry name" value="Calmod_bind_C"/>
</dbReference>
<gene>
    <name evidence="12" type="primary">ga12228</name>
    <name evidence="12" type="ORF">PR202_ga12228</name>
</gene>
<dbReference type="EMBL" id="BQKI01000005">
    <property type="protein sequence ID" value="GJM95488.1"/>
    <property type="molecule type" value="Genomic_DNA"/>
</dbReference>
<evidence type="ECO:0000256" key="2">
    <source>
        <dbReference type="ARBA" id="ARBA00007214"/>
    </source>
</evidence>
<sequence>MAPPSYTRRHPWSSEAGGELSQPRKRWQSVVLQVKGRKRASLEGMFGFRQIRGQEFMRMLLPVLGSMVQRVVSEEMEKAFRQFITPSPPRLLVGRNQRPRYQLVFLNGLKTVYTMSKLESDEGTAVKVAIVETLTNNQTEIVRSGHLSSVKVEVVVLHGHFNGKNEESWAPEDFNHHIVSGREKSGQLLTGNLTLKLNEGEAFLENATFTDNSSFTSTKMFRLGLRLLNTSGERVLEGVTEPFRVKERRVEGFEKHYPPTLDDELWRLEKIRKNGPYHQALSNEGIDSVQKFLRAYMMDEKKLIKIFSKMAQSTWKSIIGHAMTCKFGDGLYLHEVKDQDAGLFFDAIYKLVGVKFGDCYKPLDQLDQMEKNLADSLKGAAYQNMGNIQYNYKMVNNQPVLQRFLAHQGTSMFPVPNQQILNYAQHNPYLGDTSNAASRHSRENFAISPGTSNAGVGITRFVQGQTSHDVHSRHEPITDIVLHNNSSHGALLPGPRVTQLQISQTEATYFGPDGESYQLQQCNDQSVIQSQAVTGYQPSRTNSFDVSCDQLIQSFMSQISNSERVSTPFSPRKWVKIRAALKLASVGRLSRGLRRGPYCAPPRPRLVPTI</sequence>
<keyword evidence="4" id="KW-0238">DNA-binding</keyword>
<reference evidence="12" key="1">
    <citation type="journal article" date="2018" name="DNA Res.">
        <title>Multiple hybrid de novo genome assembly of finger millet, an orphan allotetraploid crop.</title>
        <authorList>
            <person name="Hatakeyama M."/>
            <person name="Aluri S."/>
            <person name="Balachadran M.T."/>
            <person name="Sivarajan S.R."/>
            <person name="Patrignani A."/>
            <person name="Gruter S."/>
            <person name="Poveda L."/>
            <person name="Shimizu-Inatsugi R."/>
            <person name="Baeten J."/>
            <person name="Francoijs K.J."/>
            <person name="Nataraja K.N."/>
            <person name="Reddy Y.A.N."/>
            <person name="Phadnis S."/>
            <person name="Ravikumar R.L."/>
            <person name="Schlapbach R."/>
            <person name="Sreeman S.M."/>
            <person name="Shimizu K.K."/>
        </authorList>
    </citation>
    <scope>NUCLEOTIDE SEQUENCE</scope>
</reference>
<dbReference type="InterPro" id="IPR046831">
    <property type="entry name" value="Calmodulin_bind_N"/>
</dbReference>
<comment type="similarity">
    <text evidence="2">Belongs to the plant ACBP60 protein family.</text>
</comment>
<evidence type="ECO:0000259" key="11">
    <source>
        <dbReference type="Pfam" id="PF20452"/>
    </source>
</evidence>
<dbReference type="GO" id="GO:0005516">
    <property type="term" value="F:calmodulin binding"/>
    <property type="evidence" value="ECO:0007669"/>
    <property type="project" value="InterPro"/>
</dbReference>
<keyword evidence="5" id="KW-0010">Activator</keyword>
<evidence type="ECO:0000256" key="1">
    <source>
        <dbReference type="ARBA" id="ARBA00004123"/>
    </source>
</evidence>
<protein>
    <recommendedName>
        <fullName evidence="14">Calmodulin-binding protein</fullName>
    </recommendedName>
</protein>
<evidence type="ECO:0000313" key="13">
    <source>
        <dbReference type="Proteomes" id="UP001054889"/>
    </source>
</evidence>
<dbReference type="GO" id="GO:0080142">
    <property type="term" value="P:regulation of salicylic acid biosynthetic process"/>
    <property type="evidence" value="ECO:0007669"/>
    <property type="project" value="TreeGrafter"/>
</dbReference>
<dbReference type="GO" id="GO:0003700">
    <property type="term" value="F:DNA-binding transcription factor activity"/>
    <property type="evidence" value="ECO:0007669"/>
    <property type="project" value="TreeGrafter"/>
</dbReference>
<feature type="domain" description="Calmodulin binding protein central" evidence="10">
    <location>
        <begin position="261"/>
        <end position="325"/>
    </location>
</feature>
<feature type="region of interest" description="Disordered" evidence="8">
    <location>
        <begin position="1"/>
        <end position="20"/>
    </location>
</feature>
<dbReference type="Pfam" id="PF07887">
    <property type="entry name" value="Calmodulin_bind"/>
    <property type="match status" value="1"/>
</dbReference>
<dbReference type="Pfam" id="PF20452">
    <property type="entry name" value="Calmod_bind_C"/>
    <property type="match status" value="1"/>
</dbReference>
<comment type="caution">
    <text evidence="12">The sequence shown here is derived from an EMBL/GenBank/DDBJ whole genome shotgun (WGS) entry which is preliminary data.</text>
</comment>
<dbReference type="AlphaFoldDB" id="A0AAV5CBQ6"/>
<keyword evidence="6" id="KW-0804">Transcription</keyword>
<dbReference type="GO" id="GO:0005634">
    <property type="term" value="C:nucleus"/>
    <property type="evidence" value="ECO:0007669"/>
    <property type="project" value="UniProtKB-SubCell"/>
</dbReference>
<dbReference type="InterPro" id="IPR046830">
    <property type="entry name" value="Calmod_bind_M"/>
</dbReference>
<dbReference type="Pfam" id="PF20451">
    <property type="entry name" value="Calmod_bind_M"/>
    <property type="match status" value="1"/>
</dbReference>
<comment type="subcellular location">
    <subcellularLocation>
        <location evidence="1">Nucleus</location>
    </subcellularLocation>
</comment>